<feature type="transmembrane region" description="Helical" evidence="10">
    <location>
        <begin position="370"/>
        <end position="387"/>
    </location>
</feature>
<keyword evidence="3" id="KW-0813">Transport</keyword>
<keyword evidence="5 10" id="KW-0812">Transmembrane</keyword>
<evidence type="ECO:0000256" key="10">
    <source>
        <dbReference type="SAM" id="Phobius"/>
    </source>
</evidence>
<feature type="transmembrane region" description="Helical" evidence="10">
    <location>
        <begin position="393"/>
        <end position="416"/>
    </location>
</feature>
<feature type="transmembrane region" description="Helical" evidence="10">
    <location>
        <begin position="447"/>
        <end position="466"/>
    </location>
</feature>
<feature type="transmembrane region" description="Helical" evidence="10">
    <location>
        <begin position="13"/>
        <end position="31"/>
    </location>
</feature>
<dbReference type="InterPro" id="IPR003439">
    <property type="entry name" value="ABC_transporter-like_ATP-bd"/>
</dbReference>
<feature type="transmembrane region" description="Helical" evidence="10">
    <location>
        <begin position="519"/>
        <end position="538"/>
    </location>
</feature>
<feature type="transmembrane region" description="Helical" evidence="10">
    <location>
        <begin position="251"/>
        <end position="272"/>
    </location>
</feature>
<keyword evidence="13" id="KW-1185">Reference proteome</keyword>
<dbReference type="Pfam" id="PF00005">
    <property type="entry name" value="ABC_tran"/>
    <property type="match status" value="1"/>
</dbReference>
<name>A0A4Z0NE69_9HYPH</name>
<dbReference type="PROSITE" id="PS00211">
    <property type="entry name" value="ABC_TRANSPORTER_1"/>
    <property type="match status" value="1"/>
</dbReference>
<keyword evidence="4" id="KW-1003">Cell membrane</keyword>
<evidence type="ECO:0000256" key="2">
    <source>
        <dbReference type="ARBA" id="ARBA00005417"/>
    </source>
</evidence>
<dbReference type="InterPro" id="IPR027417">
    <property type="entry name" value="P-loop_NTPase"/>
</dbReference>
<comment type="caution">
    <text evidence="12">The sequence shown here is derived from an EMBL/GenBank/DDBJ whole genome shotgun (WGS) entry which is preliminary data.</text>
</comment>
<dbReference type="Proteomes" id="UP000297535">
    <property type="component" value="Unassembled WGS sequence"/>
</dbReference>
<dbReference type="CDD" id="cd06582">
    <property type="entry name" value="TM_PBP1_LivH_like"/>
    <property type="match status" value="1"/>
</dbReference>
<feature type="transmembrane region" description="Helical" evidence="10">
    <location>
        <begin position="119"/>
        <end position="138"/>
    </location>
</feature>
<dbReference type="OrthoDB" id="9805029at2"/>
<evidence type="ECO:0000313" key="12">
    <source>
        <dbReference type="EMBL" id="TGD94281.1"/>
    </source>
</evidence>
<dbReference type="SMART" id="SM00382">
    <property type="entry name" value="AAA"/>
    <property type="match status" value="1"/>
</dbReference>
<organism evidence="12 13">
    <name type="scientific">Methylobacterium nonmethylotrophicum</name>
    <dbReference type="NCBI Taxonomy" id="1141884"/>
    <lineage>
        <taxon>Bacteria</taxon>
        <taxon>Pseudomonadati</taxon>
        <taxon>Pseudomonadota</taxon>
        <taxon>Alphaproteobacteria</taxon>
        <taxon>Hyphomicrobiales</taxon>
        <taxon>Methylobacteriaceae</taxon>
        <taxon>Methylobacterium</taxon>
    </lineage>
</organism>
<feature type="transmembrane region" description="Helical" evidence="10">
    <location>
        <begin position="473"/>
        <end position="491"/>
    </location>
</feature>
<evidence type="ECO:0000256" key="4">
    <source>
        <dbReference type="ARBA" id="ARBA00022475"/>
    </source>
</evidence>
<dbReference type="InterPro" id="IPR051120">
    <property type="entry name" value="ABC_AA/LPS_Transport"/>
</dbReference>
<evidence type="ECO:0000259" key="11">
    <source>
        <dbReference type="PROSITE" id="PS50893"/>
    </source>
</evidence>
<dbReference type="InterPro" id="IPR032823">
    <property type="entry name" value="BCA_ABC_TP_C"/>
</dbReference>
<keyword evidence="7 12" id="KW-0067">ATP-binding</keyword>
<dbReference type="CDD" id="cd06581">
    <property type="entry name" value="TM_PBP1_LivM_like"/>
    <property type="match status" value="1"/>
</dbReference>
<dbReference type="PANTHER" id="PTHR45772">
    <property type="entry name" value="CONSERVED COMPONENT OF ABC TRANSPORTER FOR NATURAL AMINO ACIDS-RELATED"/>
    <property type="match status" value="1"/>
</dbReference>
<gene>
    <name evidence="12" type="ORF">EU555_32170</name>
</gene>
<feature type="transmembrane region" description="Helical" evidence="10">
    <location>
        <begin position="192"/>
        <end position="215"/>
    </location>
</feature>
<dbReference type="Pfam" id="PF02653">
    <property type="entry name" value="BPD_transp_2"/>
    <property type="match status" value="2"/>
</dbReference>
<evidence type="ECO:0000256" key="7">
    <source>
        <dbReference type="ARBA" id="ARBA00022840"/>
    </source>
</evidence>
<accession>A0A4Z0NE69</accession>
<dbReference type="InterPro" id="IPR003593">
    <property type="entry name" value="AAA+_ATPase"/>
</dbReference>
<sequence>MTPFVALYLAQDGIANGAIYALLAIAIVLVFSVTRVIFIPLGEFVAFGALTYLGLQEGNGGATAGLVGLLAMACLAVEAVAGLRRGRPVPALRAGLRQAALPLGLALGSVVLPTAGFPLAVNAVLAVALVAALGPLLYRLVYQPLAEASVLTLLIVSVALHLVLVGGALALFGPGGVRLAPLLDLRVPILDVPVTGQTVMTLATTVLLIGALSWASRNTLYGKAMRAAAINPVGARLMGISAPLAGRLCFLIAGIIGALSGVIAASSTTILYDTGFLLGLKGFVGAILGGLASFPLAALGAVLVGLLESYASFFASAYKEVIVFGLVVPILLARTLRQGRLNEDDHEAAPVVVLDDSPEALRRQAWTQRALTAAFVAGLAAAPFVLSDYSLAILDYVGLAAIVALGLVLLTGIAGLTSFAQAAYVGLGAYITGYLSSAYGLSPWLTLPAVLVASGVLALAAGLLTVRLSGHYLPLATLALGLVAYSLFGTLEVTGGQSGMANVPGLTFFGHPLQGPRPFYAVIWVAVLGGMLALRNLLDSRPGRAIRALRSGLVMAESVGVDTRLMKIASFVVACLLAGFSGWLYAHFQRFLNPSPFSITQGINYLFMAVIGGAGSLFGAVTGAAIVVMGNQWLQSVLPRLLGAQGDFEVIVFGLAAILMLQWLPNGIWPAVAALLRLRPPGAGPPALGTPALTARDKPGLGETVLAVRGIHKAFGALMANRDISLDVRAGEILALIGPNGAGKSTLFDIVSGITPPTSGTVAFRGRTGLSLRALSLGGMGRTFQHVRILPGMSVLDNVALGAHARGRSGLVRAALRLDRGEEARIIAEAQRQLDRVGLGHLAMRSAGSLSLGQQRLLEIARALASDPCLLLLDEPAAGLRHLEKQALADLLVQLRSEGMGILLVEHDMDFLMGIADRVLVIQFGVKLAEGDPSSIQRNPAVIEAYLGAAA</sequence>
<dbReference type="EMBL" id="SRLB01000044">
    <property type="protein sequence ID" value="TGD94281.1"/>
    <property type="molecule type" value="Genomic_DNA"/>
</dbReference>
<dbReference type="Pfam" id="PF12399">
    <property type="entry name" value="BCA_ABC_TP_C"/>
    <property type="match status" value="1"/>
</dbReference>
<feature type="transmembrane region" description="Helical" evidence="10">
    <location>
        <begin position="650"/>
        <end position="669"/>
    </location>
</feature>
<keyword evidence="9 10" id="KW-0472">Membrane</keyword>
<evidence type="ECO:0000256" key="8">
    <source>
        <dbReference type="ARBA" id="ARBA00022989"/>
    </source>
</evidence>
<feature type="domain" description="ABC transporter" evidence="11">
    <location>
        <begin position="706"/>
        <end position="949"/>
    </location>
</feature>
<feature type="transmembrane region" description="Helical" evidence="10">
    <location>
        <begin position="61"/>
        <end position="83"/>
    </location>
</feature>
<evidence type="ECO:0000313" key="13">
    <source>
        <dbReference type="Proteomes" id="UP000297535"/>
    </source>
</evidence>
<dbReference type="SUPFAM" id="SSF52540">
    <property type="entry name" value="P-loop containing nucleoside triphosphate hydrolases"/>
    <property type="match status" value="1"/>
</dbReference>
<dbReference type="PANTHER" id="PTHR45772:SF2">
    <property type="entry name" value="ABC TRANSPORTER ATP-BINDING PROTEIN"/>
    <property type="match status" value="1"/>
</dbReference>
<evidence type="ECO:0000256" key="3">
    <source>
        <dbReference type="ARBA" id="ARBA00022448"/>
    </source>
</evidence>
<dbReference type="InterPro" id="IPR017871">
    <property type="entry name" value="ABC_transporter-like_CS"/>
</dbReference>
<feature type="transmembrane region" description="Helical" evidence="10">
    <location>
        <begin position="565"/>
        <end position="585"/>
    </location>
</feature>
<feature type="transmembrane region" description="Helical" evidence="10">
    <location>
        <begin position="95"/>
        <end position="113"/>
    </location>
</feature>
<dbReference type="GO" id="GO:0005886">
    <property type="term" value="C:plasma membrane"/>
    <property type="evidence" value="ECO:0007669"/>
    <property type="project" value="UniProtKB-SubCell"/>
</dbReference>
<dbReference type="InterPro" id="IPR043428">
    <property type="entry name" value="LivM-like"/>
</dbReference>
<reference evidence="12 13" key="1">
    <citation type="submission" date="2019-04" db="EMBL/GenBank/DDBJ databases">
        <authorList>
            <person name="Feng G."/>
            <person name="Zhu H."/>
        </authorList>
    </citation>
    <scope>NUCLEOTIDE SEQUENCE [LARGE SCALE GENOMIC DNA]</scope>
    <source>
        <strain evidence="12 13">6HR-1</strain>
    </source>
</reference>
<feature type="transmembrane region" description="Helical" evidence="10">
    <location>
        <begin position="150"/>
        <end position="172"/>
    </location>
</feature>
<comment type="similarity">
    <text evidence="2">Belongs to the ABC transporter superfamily.</text>
</comment>
<protein>
    <submittedName>
        <fullName evidence="12">ATP-binding cassette domain-containing protein</fullName>
    </submittedName>
</protein>
<dbReference type="FunFam" id="3.40.50.300:FF:000421">
    <property type="entry name" value="Branched-chain amino acid ABC transporter ATP-binding protein"/>
    <property type="match status" value="1"/>
</dbReference>
<dbReference type="AlphaFoldDB" id="A0A4Z0NE69"/>
<dbReference type="RefSeq" id="WP_135419411.1">
    <property type="nucleotide sequence ID" value="NZ_SRLB01000044.1"/>
</dbReference>
<feature type="transmembrane region" description="Helical" evidence="10">
    <location>
        <begin position="605"/>
        <end position="629"/>
    </location>
</feature>
<feature type="transmembrane region" description="Helical" evidence="10">
    <location>
        <begin position="313"/>
        <end position="333"/>
    </location>
</feature>
<comment type="subcellular location">
    <subcellularLocation>
        <location evidence="1">Cell membrane</location>
        <topology evidence="1">Multi-pass membrane protein</topology>
    </subcellularLocation>
</comment>
<evidence type="ECO:0000256" key="1">
    <source>
        <dbReference type="ARBA" id="ARBA00004651"/>
    </source>
</evidence>
<dbReference type="GO" id="GO:0015658">
    <property type="term" value="F:branched-chain amino acid transmembrane transporter activity"/>
    <property type="evidence" value="ECO:0007669"/>
    <property type="project" value="InterPro"/>
</dbReference>
<proteinExistence type="inferred from homology"/>
<dbReference type="GO" id="GO:0005524">
    <property type="term" value="F:ATP binding"/>
    <property type="evidence" value="ECO:0007669"/>
    <property type="project" value="UniProtKB-KW"/>
</dbReference>
<dbReference type="Gene3D" id="3.40.50.300">
    <property type="entry name" value="P-loop containing nucleotide triphosphate hydrolases"/>
    <property type="match status" value="1"/>
</dbReference>
<feature type="transmembrane region" description="Helical" evidence="10">
    <location>
        <begin position="284"/>
        <end position="307"/>
    </location>
</feature>
<dbReference type="InterPro" id="IPR001851">
    <property type="entry name" value="ABC_transp_permease"/>
</dbReference>
<dbReference type="CDD" id="cd03219">
    <property type="entry name" value="ABC_Mj1267_LivG_branched"/>
    <property type="match status" value="1"/>
</dbReference>
<dbReference type="PROSITE" id="PS50893">
    <property type="entry name" value="ABC_TRANSPORTER_2"/>
    <property type="match status" value="1"/>
</dbReference>
<evidence type="ECO:0000256" key="6">
    <source>
        <dbReference type="ARBA" id="ARBA00022741"/>
    </source>
</evidence>
<keyword evidence="6" id="KW-0547">Nucleotide-binding</keyword>
<evidence type="ECO:0000256" key="5">
    <source>
        <dbReference type="ARBA" id="ARBA00022692"/>
    </source>
</evidence>
<dbReference type="GO" id="GO:0016887">
    <property type="term" value="F:ATP hydrolysis activity"/>
    <property type="evidence" value="ECO:0007669"/>
    <property type="project" value="InterPro"/>
</dbReference>
<keyword evidence="8 10" id="KW-1133">Transmembrane helix</keyword>
<evidence type="ECO:0000256" key="9">
    <source>
        <dbReference type="ARBA" id="ARBA00023136"/>
    </source>
</evidence>